<evidence type="ECO:0000313" key="3">
    <source>
        <dbReference type="EMBL" id="MDQ0506534.1"/>
    </source>
</evidence>
<accession>A0ABU0LHD6</accession>
<dbReference type="Proteomes" id="UP001241747">
    <property type="component" value="Unassembled WGS sequence"/>
</dbReference>
<dbReference type="EMBL" id="JAUSVY010000008">
    <property type="protein sequence ID" value="MDQ0506534.1"/>
    <property type="molecule type" value="Genomic_DNA"/>
</dbReference>
<protein>
    <submittedName>
        <fullName evidence="3">Lysozyme family protein</fullName>
    </submittedName>
</protein>
<dbReference type="InterPro" id="IPR036366">
    <property type="entry name" value="PGBDSf"/>
</dbReference>
<feature type="transmembrane region" description="Helical" evidence="1">
    <location>
        <begin position="344"/>
        <end position="361"/>
    </location>
</feature>
<comment type="caution">
    <text evidence="3">The sequence shown here is derived from an EMBL/GenBank/DDBJ whole genome shotgun (WGS) entry which is preliminary data.</text>
</comment>
<keyword evidence="4" id="KW-1185">Reference proteome</keyword>
<gene>
    <name evidence="3" type="ORF">QOZ94_003345</name>
</gene>
<reference evidence="3 4" key="1">
    <citation type="submission" date="2023-07" db="EMBL/GenBank/DDBJ databases">
        <title>Genomic Encyclopedia of Type Strains, Phase IV (KMG-IV): sequencing the most valuable type-strain genomes for metagenomic binning, comparative biology and taxonomic classification.</title>
        <authorList>
            <person name="Goeker M."/>
        </authorList>
    </citation>
    <scope>NUCLEOTIDE SEQUENCE [LARGE SCALE GENOMIC DNA]</scope>
    <source>
        <strain evidence="3 4">DSM 3770</strain>
    </source>
</reference>
<evidence type="ECO:0000313" key="4">
    <source>
        <dbReference type="Proteomes" id="UP001241747"/>
    </source>
</evidence>
<organism evidence="3 4">
    <name type="scientific">Xanthobacter agilis</name>
    <dbReference type="NCBI Taxonomy" id="47492"/>
    <lineage>
        <taxon>Bacteria</taxon>
        <taxon>Pseudomonadati</taxon>
        <taxon>Pseudomonadota</taxon>
        <taxon>Alphaproteobacteria</taxon>
        <taxon>Hyphomicrobiales</taxon>
        <taxon>Xanthobacteraceae</taxon>
        <taxon>Xanthobacter</taxon>
    </lineage>
</organism>
<dbReference type="Pfam" id="PF01471">
    <property type="entry name" value="PG_binding_1"/>
    <property type="match status" value="1"/>
</dbReference>
<sequence length="381" mass="39535">MAQSYSFAALEAEYIRRWRAMAFAPARGSAIDAMARKVVAGTTRYRMVEAVTGVPWAFIGVLHAREAGCDFRGVLHNGEKILGTGRMTRQAPAGRGPFQTWEEAAIDALRLKGFAPGFAWSLPRCLYEGERFNGFGYRMHGVPSAYLWSGTDQYARGKYVADGVWNAAVADKQVGIAPIMKRLLELEPEAGFGLAVEPAAAAPVAGAPGAGLDPGEIRALQQRLRDLGYAEAGRADGLWGPRTTAGVAAFQATAGLPVSGGLDTATAAALATAAPRPVSPMRAAITAGNLAVAGDAVACATGWSKWGALLLGLPAVLLGVLDQVPLAVGKVAVLRDAVGALPSWLGPLAVAVVAVALYALAHRTEVAQVDAVRTGRDAGPG</sequence>
<dbReference type="RefSeq" id="WP_237346273.1">
    <property type="nucleotide sequence ID" value="NZ_JABWGX010000017.1"/>
</dbReference>
<keyword evidence="1" id="KW-0472">Membrane</keyword>
<evidence type="ECO:0000256" key="1">
    <source>
        <dbReference type="SAM" id="Phobius"/>
    </source>
</evidence>
<keyword evidence="1" id="KW-0812">Transmembrane</keyword>
<feature type="domain" description="Peptidoglycan binding-like" evidence="2">
    <location>
        <begin position="216"/>
        <end position="270"/>
    </location>
</feature>
<evidence type="ECO:0000259" key="2">
    <source>
        <dbReference type="Pfam" id="PF01471"/>
    </source>
</evidence>
<dbReference type="InterPro" id="IPR002477">
    <property type="entry name" value="Peptidoglycan-bd-like"/>
</dbReference>
<name>A0ABU0LHD6_XANAG</name>
<dbReference type="Gene3D" id="1.10.101.10">
    <property type="entry name" value="PGBD-like superfamily/PGBD"/>
    <property type="match status" value="1"/>
</dbReference>
<dbReference type="SUPFAM" id="SSF47090">
    <property type="entry name" value="PGBD-like"/>
    <property type="match status" value="1"/>
</dbReference>
<proteinExistence type="predicted"/>
<dbReference type="InterPro" id="IPR036365">
    <property type="entry name" value="PGBD-like_sf"/>
</dbReference>
<keyword evidence="1" id="KW-1133">Transmembrane helix</keyword>